<dbReference type="Proteomes" id="UP000014155">
    <property type="component" value="Unassembled WGS sequence"/>
</dbReference>
<keyword evidence="2" id="KW-1185">Reference proteome</keyword>
<gene>
    <name evidence="1" type="ORF">CTER_1408</name>
</gene>
<dbReference type="AlphaFoldDB" id="S0FQ71"/>
<accession>S0FQ71</accession>
<dbReference type="EMBL" id="AORV01000026">
    <property type="protein sequence ID" value="EMS72506.1"/>
    <property type="molecule type" value="Genomic_DNA"/>
</dbReference>
<proteinExistence type="predicted"/>
<evidence type="ECO:0000313" key="2">
    <source>
        <dbReference type="Proteomes" id="UP000014155"/>
    </source>
</evidence>
<reference evidence="1 2" key="1">
    <citation type="journal article" date="2013" name="Genome Announc.">
        <title>Draft Genome Sequence of the Cellulolytic, Mesophilic, Anaerobic Bacterium Clostridium termitidis Strain CT1112 (DSM 5398).</title>
        <authorList>
            <person name="Lal S."/>
            <person name="Ramachandran U."/>
            <person name="Zhang X."/>
            <person name="Munir R."/>
            <person name="Sparling R."/>
            <person name="Levin D.B."/>
        </authorList>
    </citation>
    <scope>NUCLEOTIDE SEQUENCE [LARGE SCALE GENOMIC DNA]</scope>
    <source>
        <strain evidence="1 2">CT1112</strain>
    </source>
</reference>
<evidence type="ECO:0000313" key="1">
    <source>
        <dbReference type="EMBL" id="EMS72506.1"/>
    </source>
</evidence>
<protein>
    <submittedName>
        <fullName evidence="1">Uncharacterized protein</fullName>
    </submittedName>
</protein>
<comment type="caution">
    <text evidence="1">The sequence shown here is derived from an EMBL/GenBank/DDBJ whole genome shotgun (WGS) entry which is preliminary data.</text>
</comment>
<name>S0FQ71_RUMCE</name>
<sequence>MKYHNVRKLKAIAPNTLIVGVDIAEKIRWARFIDYRGFKYCDRRLFI</sequence>
<organism evidence="1 2">
    <name type="scientific">Ruminiclostridium cellobioparum subsp. termitidis CT1112</name>
    <dbReference type="NCBI Taxonomy" id="1195236"/>
    <lineage>
        <taxon>Bacteria</taxon>
        <taxon>Bacillati</taxon>
        <taxon>Bacillota</taxon>
        <taxon>Clostridia</taxon>
        <taxon>Eubacteriales</taxon>
        <taxon>Oscillospiraceae</taxon>
        <taxon>Ruminiclostridium</taxon>
    </lineage>
</organism>